<dbReference type="Pfam" id="PF05685">
    <property type="entry name" value="Uma2"/>
    <property type="match status" value="1"/>
</dbReference>
<dbReference type="GO" id="GO:0004519">
    <property type="term" value="F:endonuclease activity"/>
    <property type="evidence" value="ECO:0007669"/>
    <property type="project" value="UniProtKB-KW"/>
</dbReference>
<dbReference type="Gene3D" id="3.90.1570.10">
    <property type="entry name" value="tt1808, chain A"/>
    <property type="match status" value="1"/>
</dbReference>
<dbReference type="InterPro" id="IPR011335">
    <property type="entry name" value="Restrct_endonuc-II-like"/>
</dbReference>
<reference evidence="2 3" key="1">
    <citation type="submission" date="2022-04" db="EMBL/GenBank/DDBJ databases">
        <title>Positive selection, recombination, and allopatry shape intraspecific diversity of widespread and dominant cyanobacteria.</title>
        <authorList>
            <person name="Wei J."/>
            <person name="Shu W."/>
            <person name="Hu C."/>
        </authorList>
    </citation>
    <scope>NUCLEOTIDE SEQUENCE [LARGE SCALE GENOMIC DNA]</scope>
    <source>
        <strain evidence="2 3">GB2-A4</strain>
    </source>
</reference>
<keyword evidence="2" id="KW-0378">Hydrolase</keyword>
<dbReference type="RefSeq" id="WP_190441108.1">
    <property type="nucleotide sequence ID" value="NZ_JAMPKM010000016.1"/>
</dbReference>
<evidence type="ECO:0000259" key="1">
    <source>
        <dbReference type="Pfam" id="PF05685"/>
    </source>
</evidence>
<keyword evidence="2" id="KW-0255">Endonuclease</keyword>
<dbReference type="PANTHER" id="PTHR34107">
    <property type="entry name" value="SLL0198 PROTEIN-RELATED"/>
    <property type="match status" value="1"/>
</dbReference>
<keyword evidence="2" id="KW-0540">Nuclease</keyword>
<proteinExistence type="predicted"/>
<name>A0ABV0JDC8_9CYAN</name>
<dbReference type="CDD" id="cd06260">
    <property type="entry name" value="DUF820-like"/>
    <property type="match status" value="1"/>
</dbReference>
<comment type="caution">
    <text evidence="2">The sequence shown here is derived from an EMBL/GenBank/DDBJ whole genome shotgun (WGS) entry which is preliminary data.</text>
</comment>
<keyword evidence="3" id="KW-1185">Reference proteome</keyword>
<evidence type="ECO:0000313" key="3">
    <source>
        <dbReference type="Proteomes" id="UP001464891"/>
    </source>
</evidence>
<gene>
    <name evidence="2" type="ORF">NC998_22095</name>
</gene>
<accession>A0ABV0JDC8</accession>
<dbReference type="EMBL" id="JAMPKM010000016">
    <property type="protein sequence ID" value="MEP0819796.1"/>
    <property type="molecule type" value="Genomic_DNA"/>
</dbReference>
<evidence type="ECO:0000313" key="2">
    <source>
        <dbReference type="EMBL" id="MEP0819796.1"/>
    </source>
</evidence>
<feature type="domain" description="Putative restriction endonuclease" evidence="1">
    <location>
        <begin position="11"/>
        <end position="175"/>
    </location>
</feature>
<dbReference type="PANTHER" id="PTHR34107:SF5">
    <property type="entry name" value="SLL1355 PROTEIN"/>
    <property type="match status" value="1"/>
</dbReference>
<dbReference type="SUPFAM" id="SSF52980">
    <property type="entry name" value="Restriction endonuclease-like"/>
    <property type="match status" value="1"/>
</dbReference>
<dbReference type="InterPro" id="IPR008538">
    <property type="entry name" value="Uma2"/>
</dbReference>
<dbReference type="InterPro" id="IPR012296">
    <property type="entry name" value="Nuclease_put_TT1808"/>
</dbReference>
<organism evidence="2 3">
    <name type="scientific">Trichocoleus desertorum GB2-A4</name>
    <dbReference type="NCBI Taxonomy" id="2933944"/>
    <lineage>
        <taxon>Bacteria</taxon>
        <taxon>Bacillati</taxon>
        <taxon>Cyanobacteriota</taxon>
        <taxon>Cyanophyceae</taxon>
        <taxon>Leptolyngbyales</taxon>
        <taxon>Trichocoleusaceae</taxon>
        <taxon>Trichocoleus</taxon>
    </lineage>
</organism>
<sequence>MTVAKPTSITLEEFLVLPETNPASQYIDGEIIQKPMPKTRHSRLQGKLTDAINRVTEELRIAYAFPELRCTFAGRSIVPDIAVLRWEQIKFDENGEPVDDVLVAPAWTIEILSPEQSPNRVTGNILHCLKQGCELGWLVDPGDRSVLVFLPQQQPELRHGHDALTVLDGIDLQLTTDQVFSWLKMR</sequence>
<dbReference type="Proteomes" id="UP001464891">
    <property type="component" value="Unassembled WGS sequence"/>
</dbReference>
<protein>
    <submittedName>
        <fullName evidence="2">Uma2 family endonuclease</fullName>
    </submittedName>
</protein>